<evidence type="ECO:0000256" key="1">
    <source>
        <dbReference type="SAM" id="SignalP"/>
    </source>
</evidence>
<dbReference type="AlphaFoldDB" id="A0A0N0IPK5"/>
<feature type="chain" id="PRO_5036294847" evidence="1">
    <location>
        <begin position="20"/>
        <end position="204"/>
    </location>
</feature>
<evidence type="ECO:0000313" key="4">
    <source>
        <dbReference type="Proteomes" id="UP000053099"/>
    </source>
</evidence>
<protein>
    <submittedName>
        <fullName evidence="2">Uncharacterized protein</fullName>
    </submittedName>
</protein>
<gene>
    <name evidence="2" type="ORF">AN926_12560</name>
    <name evidence="3" type="ORF">CSW37_08175</name>
</gene>
<feature type="signal peptide" evidence="1">
    <location>
        <begin position="1"/>
        <end position="19"/>
    </location>
</feature>
<dbReference type="RefSeq" id="WP_038029786.1">
    <property type="nucleotide sequence ID" value="NZ_PELZ01000270.1"/>
</dbReference>
<evidence type="ECO:0000313" key="5">
    <source>
        <dbReference type="Proteomes" id="UP000288051"/>
    </source>
</evidence>
<reference evidence="3 5" key="2">
    <citation type="journal article" date="2019" name="Extremophiles">
        <title>Biogeography of thermophiles and predominance of Thermus scotoductus in domestic water heaters.</title>
        <authorList>
            <person name="Wilpiszeski R.L."/>
            <person name="Zhang Z."/>
            <person name="House C.H."/>
        </authorList>
    </citation>
    <scope>NUCLEOTIDE SEQUENCE [LARGE SCALE GENOMIC DNA]</scope>
    <source>
        <strain evidence="3 5">24_S24</strain>
    </source>
</reference>
<sequence>MRKLVALMALMLMAGLALAQTTASHTVKVTIPSILSLQLNATDFVFDFNNPSLTGTETVTVGSTSYTKASKAAYDTFIDTAAGTQDFAPTSVEGTGGADYGTMTIRSNRAQWTVSVDSISGTLGAPLSNSRVKVFAEKVSGKGGSWTTVPTPITSVSTLISAGAGGQGKSVYKLYYLLTMDINDDIPLAGYDQQITITYTLTSP</sequence>
<evidence type="ECO:0000313" key="2">
    <source>
        <dbReference type="EMBL" id="KPD25349.1"/>
    </source>
</evidence>
<evidence type="ECO:0000313" key="3">
    <source>
        <dbReference type="EMBL" id="RTH35387.1"/>
    </source>
</evidence>
<proteinExistence type="predicted"/>
<keyword evidence="1" id="KW-0732">Signal</keyword>
<dbReference type="Proteomes" id="UP000053099">
    <property type="component" value="Unassembled WGS sequence"/>
</dbReference>
<reference evidence="2 4" key="1">
    <citation type="submission" date="2015-09" db="EMBL/GenBank/DDBJ databases">
        <title>Draft genome sequence of Thermus scotoductus strain K1 isolated from a geothermal spring in Nagorno-Karabakh, Armenia.</title>
        <authorList>
            <person name="Saghatelyan A."/>
            <person name="Poghosyan L."/>
            <person name="Panosyan H."/>
            <person name="Birkeland N.-K."/>
        </authorList>
    </citation>
    <scope>NUCLEOTIDE SEQUENCE [LARGE SCALE GENOMIC DNA]</scope>
    <source>
        <strain evidence="2 4">K1</strain>
    </source>
</reference>
<organism evidence="2 4">
    <name type="scientific">Thermus scotoductus</name>
    <dbReference type="NCBI Taxonomy" id="37636"/>
    <lineage>
        <taxon>Bacteria</taxon>
        <taxon>Thermotogati</taxon>
        <taxon>Deinococcota</taxon>
        <taxon>Deinococci</taxon>
        <taxon>Thermales</taxon>
        <taxon>Thermaceae</taxon>
        <taxon>Thermus</taxon>
    </lineage>
</organism>
<name>A0A0N0IPK5_THESC</name>
<dbReference type="PATRIC" id="fig|37636.3.peg.2223"/>
<dbReference type="Proteomes" id="UP000288051">
    <property type="component" value="Unassembled WGS sequence"/>
</dbReference>
<accession>A0A0N0IPK5</accession>
<comment type="caution">
    <text evidence="2">The sequence shown here is derived from an EMBL/GenBank/DDBJ whole genome shotgun (WGS) entry which is preliminary data.</text>
</comment>
<dbReference type="EMBL" id="LJJR01000054">
    <property type="protein sequence ID" value="KPD25349.1"/>
    <property type="molecule type" value="Genomic_DNA"/>
</dbReference>
<dbReference type="EMBL" id="PELZ01000270">
    <property type="protein sequence ID" value="RTH35387.1"/>
    <property type="molecule type" value="Genomic_DNA"/>
</dbReference>